<reference evidence="4 5" key="1">
    <citation type="submission" date="2014-02" db="EMBL/GenBank/DDBJ databases">
        <title>Genome sequence of Paenibacillus darwinianus reveals adaptive mechanisms for survival in Antarctic soils.</title>
        <authorList>
            <person name="Dsouza M."/>
            <person name="Taylor M.W."/>
            <person name="Turner S.J."/>
            <person name="Aislabie J."/>
        </authorList>
    </citation>
    <scope>NUCLEOTIDE SEQUENCE [LARGE SCALE GENOMIC DNA]</scope>
    <source>
        <strain evidence="4 5">CE1</strain>
    </source>
</reference>
<dbReference type="GO" id="GO:0046872">
    <property type="term" value="F:metal ion binding"/>
    <property type="evidence" value="ECO:0007669"/>
    <property type="project" value="UniProtKB-KW"/>
</dbReference>
<feature type="binding site" evidence="2">
    <location>
        <position position="107"/>
    </location>
    <ligand>
        <name>Mn(2+)</name>
        <dbReference type="ChEBI" id="CHEBI:29035"/>
        <label>2</label>
    </ligand>
</feature>
<dbReference type="Pfam" id="PF07687">
    <property type="entry name" value="M20_dimer"/>
    <property type="match status" value="1"/>
</dbReference>
<dbReference type="PIRSF" id="PIRSF005962">
    <property type="entry name" value="Pept_M20D_amidohydro"/>
    <property type="match status" value="1"/>
</dbReference>
<dbReference type="Gene3D" id="3.40.630.10">
    <property type="entry name" value="Zn peptidases"/>
    <property type="match status" value="1"/>
</dbReference>
<dbReference type="InterPro" id="IPR002933">
    <property type="entry name" value="Peptidase_M20"/>
</dbReference>
<dbReference type="EMBL" id="JFHU01000127">
    <property type="protein sequence ID" value="EXX88374.1"/>
    <property type="molecule type" value="Genomic_DNA"/>
</dbReference>
<dbReference type="Pfam" id="PF01546">
    <property type="entry name" value="Peptidase_M20"/>
    <property type="match status" value="1"/>
</dbReference>
<dbReference type="InterPro" id="IPR036264">
    <property type="entry name" value="Bact_exopeptidase_dim_dom"/>
</dbReference>
<dbReference type="PANTHER" id="PTHR11014:SF63">
    <property type="entry name" value="METALLOPEPTIDASE, PUTATIVE (AFU_ORTHOLOGUE AFUA_6G09600)-RELATED"/>
    <property type="match status" value="1"/>
</dbReference>
<dbReference type="PANTHER" id="PTHR11014">
    <property type="entry name" value="PEPTIDASE M20 FAMILY MEMBER"/>
    <property type="match status" value="1"/>
</dbReference>
<sequence length="408" mass="43626">MGTTASPEEDLRRLFPDMVEWRRYLHRNPELSFQEKKTSAWIAQRLRGFGCEVREGIGGYGVKAVIRGALPGPAVALRADIDALPIEDEKTVEYRSSVSGAMHACGHDAHTAGLLGVARYYMDNRSALTGDRVLLFQPAEEVAPGGAVSMIRDGALEGVDAIYGVHLWTPLAFGKTATKAGPLMAAVDDFYIDITGKGGHGALPHQTVDAVLAGSAVVQAVQSIVSRSVDPLQPAVVTVGSIQAGTAANVIADGCRLTGTVRTFDDGTRKLVKERFRLIVEQTCALYGAGVKLDYREGYPAVVNDAVEAARFFKVAPRLFGAERVEAAEPVMAGEDFAYYLREVPGCFLFVGAGNEDCGAVYPHHHPRFDVDERGMLMSAALLIAMADDYAGMNKTGRGNGTAEPHAG</sequence>
<dbReference type="Proteomes" id="UP000053750">
    <property type="component" value="Unassembled WGS sequence"/>
</dbReference>
<dbReference type="GO" id="GO:0019877">
    <property type="term" value="P:diaminopimelate biosynthetic process"/>
    <property type="evidence" value="ECO:0007669"/>
    <property type="project" value="UniProtKB-ARBA"/>
</dbReference>
<keyword evidence="1" id="KW-0378">Hydrolase</keyword>
<comment type="caution">
    <text evidence="4">The sequence shown here is derived from an EMBL/GenBank/DDBJ whole genome shotgun (WGS) entry which is preliminary data.</text>
</comment>
<evidence type="ECO:0000259" key="3">
    <source>
        <dbReference type="Pfam" id="PF07687"/>
    </source>
</evidence>
<dbReference type="Gene3D" id="3.30.70.360">
    <property type="match status" value="1"/>
</dbReference>
<dbReference type="RefSeq" id="WP_051587665.1">
    <property type="nucleotide sequence ID" value="NZ_KK082145.1"/>
</dbReference>
<organism evidence="4 5">
    <name type="scientific">Paenibacillus darwinianus</name>
    <dbReference type="NCBI Taxonomy" id="1380763"/>
    <lineage>
        <taxon>Bacteria</taxon>
        <taxon>Bacillati</taxon>
        <taxon>Bacillota</taxon>
        <taxon>Bacilli</taxon>
        <taxon>Bacillales</taxon>
        <taxon>Paenibacillaceae</taxon>
        <taxon>Paenibacillus</taxon>
    </lineage>
</organism>
<keyword evidence="2" id="KW-0479">Metal-binding</keyword>
<dbReference type="SUPFAM" id="SSF55031">
    <property type="entry name" value="Bacterial exopeptidase dimerisation domain"/>
    <property type="match status" value="1"/>
</dbReference>
<evidence type="ECO:0000256" key="2">
    <source>
        <dbReference type="PIRSR" id="PIRSR005962-1"/>
    </source>
</evidence>
<feature type="binding site" evidence="2">
    <location>
        <position position="105"/>
    </location>
    <ligand>
        <name>Mn(2+)</name>
        <dbReference type="ChEBI" id="CHEBI:29035"/>
        <label>2</label>
    </ligand>
</feature>
<feature type="binding site" evidence="2">
    <location>
        <position position="141"/>
    </location>
    <ligand>
        <name>Mn(2+)</name>
        <dbReference type="ChEBI" id="CHEBI:29035"/>
        <label>2</label>
    </ligand>
</feature>
<dbReference type="SUPFAM" id="SSF53187">
    <property type="entry name" value="Zn-dependent exopeptidases"/>
    <property type="match status" value="1"/>
</dbReference>
<gene>
    <name evidence="4" type="ORF">BG53_02010</name>
</gene>
<feature type="domain" description="Peptidase M20 dimerisation" evidence="3">
    <location>
        <begin position="190"/>
        <end position="284"/>
    </location>
</feature>
<feature type="binding site" evidence="2">
    <location>
        <position position="365"/>
    </location>
    <ligand>
        <name>Mn(2+)</name>
        <dbReference type="ChEBI" id="CHEBI:29035"/>
        <label>2</label>
    </ligand>
</feature>
<proteinExistence type="predicted"/>
<comment type="cofactor">
    <cofactor evidence="2">
        <name>Mn(2+)</name>
        <dbReference type="ChEBI" id="CHEBI:29035"/>
    </cofactor>
    <text evidence="2">The Mn(2+) ion enhances activity.</text>
</comment>
<evidence type="ECO:0000313" key="4">
    <source>
        <dbReference type="EMBL" id="EXX88374.1"/>
    </source>
</evidence>
<keyword evidence="2" id="KW-0464">Manganese</keyword>
<dbReference type="FunFam" id="3.30.70.360:FF:000001">
    <property type="entry name" value="N-acetyldiaminopimelate deacetylase"/>
    <property type="match status" value="1"/>
</dbReference>
<dbReference type="InterPro" id="IPR017439">
    <property type="entry name" value="Amidohydrolase"/>
</dbReference>
<dbReference type="InterPro" id="IPR011650">
    <property type="entry name" value="Peptidase_M20_dimer"/>
</dbReference>
<dbReference type="GO" id="GO:0050118">
    <property type="term" value="F:N-acetyldiaminopimelate deacetylase activity"/>
    <property type="evidence" value="ECO:0007669"/>
    <property type="project" value="UniProtKB-ARBA"/>
</dbReference>
<dbReference type="NCBIfam" id="TIGR01891">
    <property type="entry name" value="amidohydrolases"/>
    <property type="match status" value="1"/>
</dbReference>
<protein>
    <submittedName>
        <fullName evidence="4">Peptidase M20</fullName>
    </submittedName>
</protein>
<accession>A0A9W5S0X3</accession>
<evidence type="ECO:0000256" key="1">
    <source>
        <dbReference type="ARBA" id="ARBA00022801"/>
    </source>
</evidence>
<name>A0A9W5S0X3_9BACL</name>
<feature type="binding site" evidence="2">
    <location>
        <position position="166"/>
    </location>
    <ligand>
        <name>Mn(2+)</name>
        <dbReference type="ChEBI" id="CHEBI:29035"/>
        <label>2</label>
    </ligand>
</feature>
<keyword evidence="5" id="KW-1185">Reference proteome</keyword>
<dbReference type="OrthoDB" id="9776731at2"/>
<evidence type="ECO:0000313" key="5">
    <source>
        <dbReference type="Proteomes" id="UP000053750"/>
    </source>
</evidence>
<dbReference type="AlphaFoldDB" id="A0A9W5S0X3"/>